<organism evidence="6 7">
    <name type="scientific">Pseudidiomarina atlantica</name>
    <dbReference type="NCBI Taxonomy" id="1517416"/>
    <lineage>
        <taxon>Bacteria</taxon>
        <taxon>Pseudomonadati</taxon>
        <taxon>Pseudomonadota</taxon>
        <taxon>Gammaproteobacteria</taxon>
        <taxon>Alteromonadales</taxon>
        <taxon>Idiomarinaceae</taxon>
        <taxon>Pseudidiomarina</taxon>
    </lineage>
</organism>
<dbReference type="GO" id="GO:0003677">
    <property type="term" value="F:DNA binding"/>
    <property type="evidence" value="ECO:0007669"/>
    <property type="project" value="UniProtKB-KW"/>
</dbReference>
<dbReference type="SMART" id="SM00448">
    <property type="entry name" value="REC"/>
    <property type="match status" value="1"/>
</dbReference>
<dbReference type="InterPro" id="IPR011006">
    <property type="entry name" value="CheY-like_superfamily"/>
</dbReference>
<evidence type="ECO:0000256" key="3">
    <source>
        <dbReference type="PROSITE-ProRule" id="PRU00169"/>
    </source>
</evidence>
<dbReference type="PANTHER" id="PTHR43214:SF43">
    <property type="entry name" value="TWO-COMPONENT RESPONSE REGULATOR"/>
    <property type="match status" value="1"/>
</dbReference>
<dbReference type="EMBL" id="JPIN01000004">
    <property type="protein sequence ID" value="KFZ29250.1"/>
    <property type="molecule type" value="Genomic_DNA"/>
</dbReference>
<accession>A0A094INI4</accession>
<keyword evidence="2" id="KW-0238">DNA-binding</keyword>
<dbReference type="SUPFAM" id="SSF52172">
    <property type="entry name" value="CheY-like"/>
    <property type="match status" value="1"/>
</dbReference>
<dbReference type="GO" id="GO:0006355">
    <property type="term" value="P:regulation of DNA-templated transcription"/>
    <property type="evidence" value="ECO:0007669"/>
    <property type="project" value="InterPro"/>
</dbReference>
<dbReference type="CDD" id="cd06170">
    <property type="entry name" value="LuxR_C_like"/>
    <property type="match status" value="1"/>
</dbReference>
<dbReference type="PANTHER" id="PTHR43214">
    <property type="entry name" value="TWO-COMPONENT RESPONSE REGULATOR"/>
    <property type="match status" value="1"/>
</dbReference>
<dbReference type="STRING" id="1517416.IDAT_04300"/>
<protein>
    <submittedName>
        <fullName evidence="6">LuxR family transcriptional regulator</fullName>
    </submittedName>
</protein>
<evidence type="ECO:0000259" key="5">
    <source>
        <dbReference type="PROSITE" id="PS50110"/>
    </source>
</evidence>
<dbReference type="Proteomes" id="UP000053718">
    <property type="component" value="Unassembled WGS sequence"/>
</dbReference>
<name>A0A094INI4_9GAMM</name>
<dbReference type="AlphaFoldDB" id="A0A094INI4"/>
<dbReference type="Pfam" id="PF00072">
    <property type="entry name" value="Response_reg"/>
    <property type="match status" value="1"/>
</dbReference>
<dbReference type="InterPro" id="IPR016032">
    <property type="entry name" value="Sig_transdc_resp-reg_C-effctor"/>
</dbReference>
<dbReference type="Pfam" id="PF00196">
    <property type="entry name" value="GerE"/>
    <property type="match status" value="1"/>
</dbReference>
<dbReference type="SMART" id="SM00421">
    <property type="entry name" value="HTH_LUXR"/>
    <property type="match status" value="1"/>
</dbReference>
<evidence type="ECO:0000256" key="1">
    <source>
        <dbReference type="ARBA" id="ARBA00022553"/>
    </source>
</evidence>
<dbReference type="GO" id="GO:0000160">
    <property type="term" value="P:phosphorelay signal transduction system"/>
    <property type="evidence" value="ECO:0007669"/>
    <property type="project" value="InterPro"/>
</dbReference>
<dbReference type="RefSeq" id="WP_034730983.1">
    <property type="nucleotide sequence ID" value="NZ_JPIN01000004.1"/>
</dbReference>
<dbReference type="Gene3D" id="3.40.50.2300">
    <property type="match status" value="1"/>
</dbReference>
<dbReference type="PROSITE" id="PS50043">
    <property type="entry name" value="HTH_LUXR_2"/>
    <property type="match status" value="1"/>
</dbReference>
<dbReference type="SUPFAM" id="SSF46894">
    <property type="entry name" value="C-terminal effector domain of the bipartite response regulators"/>
    <property type="match status" value="1"/>
</dbReference>
<comment type="caution">
    <text evidence="6">The sequence shown here is derived from an EMBL/GenBank/DDBJ whole genome shotgun (WGS) entry which is preliminary data.</text>
</comment>
<evidence type="ECO:0000259" key="4">
    <source>
        <dbReference type="PROSITE" id="PS50043"/>
    </source>
</evidence>
<reference evidence="6 7" key="1">
    <citation type="submission" date="2014-06" db="EMBL/GenBank/DDBJ databases">
        <title>Draft genome sequence of Idiomarina sp. MCCC 1A10513.</title>
        <authorList>
            <person name="Du J."/>
            <person name="Lai Q."/>
            <person name="Shao Z."/>
        </authorList>
    </citation>
    <scope>NUCLEOTIDE SEQUENCE [LARGE SCALE GENOMIC DNA]</scope>
    <source>
        <strain evidence="6 7">MCCC 1A10513</strain>
    </source>
</reference>
<evidence type="ECO:0000313" key="7">
    <source>
        <dbReference type="Proteomes" id="UP000053718"/>
    </source>
</evidence>
<evidence type="ECO:0000256" key="2">
    <source>
        <dbReference type="ARBA" id="ARBA00023125"/>
    </source>
</evidence>
<dbReference type="InterPro" id="IPR001789">
    <property type="entry name" value="Sig_transdc_resp-reg_receiver"/>
</dbReference>
<dbReference type="OrthoDB" id="9796655at2"/>
<feature type="domain" description="Response regulatory" evidence="5">
    <location>
        <begin position="4"/>
        <end position="120"/>
    </location>
</feature>
<dbReference type="PROSITE" id="PS50110">
    <property type="entry name" value="RESPONSE_REGULATORY"/>
    <property type="match status" value="1"/>
</dbReference>
<keyword evidence="7" id="KW-1185">Reference proteome</keyword>
<sequence>MTIRVLLVDDQMLVCQGLQSLLALAEGIDVVATAADGQVAVDFLLEQTVDVVLMDIRMPRCDGLQALALLREKHIEIPVLMLTTFDDHHSIMTAIRAGAKGYLLKDVSLETLVEAIRCLHNGGTWLQPSLTERLLTDLQTAPPSVTSELAEPLSDKELEVLRLMAAGLSNQEIAEALHKSTGTVKNQVSTVLAKLGVQDRTRAVLKALELGLLVR</sequence>
<dbReference type="CDD" id="cd17535">
    <property type="entry name" value="REC_NarL-like"/>
    <property type="match status" value="1"/>
</dbReference>
<dbReference type="InterPro" id="IPR000792">
    <property type="entry name" value="Tscrpt_reg_LuxR_C"/>
</dbReference>
<evidence type="ECO:0000313" key="6">
    <source>
        <dbReference type="EMBL" id="KFZ29250.1"/>
    </source>
</evidence>
<dbReference type="PRINTS" id="PR00038">
    <property type="entry name" value="HTHLUXR"/>
</dbReference>
<dbReference type="eggNOG" id="COG2197">
    <property type="taxonomic scope" value="Bacteria"/>
</dbReference>
<keyword evidence="1 3" id="KW-0597">Phosphoprotein</keyword>
<proteinExistence type="predicted"/>
<dbReference type="InterPro" id="IPR039420">
    <property type="entry name" value="WalR-like"/>
</dbReference>
<feature type="domain" description="HTH luxR-type" evidence="4">
    <location>
        <begin position="146"/>
        <end position="211"/>
    </location>
</feature>
<gene>
    <name evidence="6" type="ORF">IDAT_04300</name>
</gene>
<dbReference type="InterPro" id="IPR058245">
    <property type="entry name" value="NreC/VraR/RcsB-like_REC"/>
</dbReference>
<feature type="modified residue" description="4-aspartylphosphate" evidence="3">
    <location>
        <position position="55"/>
    </location>
</feature>